<organism evidence="13 14">
    <name type="scientific">Lactuca virosa</name>
    <dbReference type="NCBI Taxonomy" id="75947"/>
    <lineage>
        <taxon>Eukaryota</taxon>
        <taxon>Viridiplantae</taxon>
        <taxon>Streptophyta</taxon>
        <taxon>Embryophyta</taxon>
        <taxon>Tracheophyta</taxon>
        <taxon>Spermatophyta</taxon>
        <taxon>Magnoliopsida</taxon>
        <taxon>eudicotyledons</taxon>
        <taxon>Gunneridae</taxon>
        <taxon>Pentapetalae</taxon>
        <taxon>asterids</taxon>
        <taxon>campanulids</taxon>
        <taxon>Asterales</taxon>
        <taxon>Asteraceae</taxon>
        <taxon>Cichorioideae</taxon>
        <taxon>Cichorieae</taxon>
        <taxon>Lactucinae</taxon>
        <taxon>Lactuca</taxon>
    </lineage>
</organism>
<keyword evidence="5" id="KW-0444">Lipid biosynthesis</keyword>
<proteinExistence type="inferred from homology"/>
<dbReference type="GO" id="GO:0046872">
    <property type="term" value="F:metal ion binding"/>
    <property type="evidence" value="ECO:0007669"/>
    <property type="project" value="UniProtKB-KW"/>
</dbReference>
<comment type="pathway">
    <text evidence="2">Glycolipid biosynthesis; lipid IV(A) biosynthesis; lipid IV(A) from (3R)-3-hydroxytetradecanoyl-[acyl-carrier-protein] and UDP-N-acetyl-alpha-D-glucosamine: step 2/6.</text>
</comment>
<dbReference type="Gene3D" id="3.30.1700.10">
    <property type="entry name" value="lpxc deacetylase, domain 2"/>
    <property type="match status" value="1"/>
</dbReference>
<dbReference type="GO" id="GO:0103117">
    <property type="term" value="F:UDP-3-O-acyl-N-acetylglucosamine deacetylase activity"/>
    <property type="evidence" value="ECO:0007669"/>
    <property type="project" value="UniProtKB-EC"/>
</dbReference>
<dbReference type="InterPro" id="IPR015870">
    <property type="entry name" value="UDP-acyl_N-AcGlcN_deAcase_N"/>
</dbReference>
<accession>A0AAU9LKS6</accession>
<evidence type="ECO:0000256" key="9">
    <source>
        <dbReference type="ARBA" id="ARBA00022833"/>
    </source>
</evidence>
<evidence type="ECO:0000256" key="10">
    <source>
        <dbReference type="ARBA" id="ARBA00023098"/>
    </source>
</evidence>
<dbReference type="GO" id="GO:0005739">
    <property type="term" value="C:mitochondrion"/>
    <property type="evidence" value="ECO:0007669"/>
    <property type="project" value="UniProtKB-ARBA"/>
</dbReference>
<evidence type="ECO:0000313" key="14">
    <source>
        <dbReference type="Proteomes" id="UP001157418"/>
    </source>
</evidence>
<dbReference type="InterPro" id="IPR011334">
    <property type="entry name" value="UDP-acyl_GlcNac_deAcase_C"/>
</dbReference>
<gene>
    <name evidence="13" type="ORF">LVIROSA_LOCUS2096</name>
</gene>
<evidence type="ECO:0000256" key="5">
    <source>
        <dbReference type="ARBA" id="ARBA00022516"/>
    </source>
</evidence>
<evidence type="ECO:0000256" key="1">
    <source>
        <dbReference type="ARBA" id="ARBA00001947"/>
    </source>
</evidence>
<keyword evidence="14" id="KW-1185">Reference proteome</keyword>
<evidence type="ECO:0000313" key="13">
    <source>
        <dbReference type="EMBL" id="CAH1414167.1"/>
    </source>
</evidence>
<protein>
    <recommendedName>
        <fullName evidence="4">UDP-3-O-acyl-N-acetylglucosamine deacetylase</fullName>
        <ecNumber evidence="4">3.5.1.108</ecNumber>
    </recommendedName>
</protein>
<keyword evidence="7" id="KW-0479">Metal-binding</keyword>
<dbReference type="EMBL" id="CAKMRJ010000001">
    <property type="protein sequence ID" value="CAH1414167.1"/>
    <property type="molecule type" value="Genomic_DNA"/>
</dbReference>
<dbReference type="GO" id="GO:0009245">
    <property type="term" value="P:lipid A biosynthetic process"/>
    <property type="evidence" value="ECO:0007669"/>
    <property type="project" value="UniProtKB-KW"/>
</dbReference>
<dbReference type="Proteomes" id="UP001157418">
    <property type="component" value="Unassembled WGS sequence"/>
</dbReference>
<keyword evidence="9" id="KW-0862">Zinc</keyword>
<dbReference type="AlphaFoldDB" id="A0AAU9LKS6"/>
<evidence type="ECO:0000256" key="12">
    <source>
        <dbReference type="ARBA" id="ARBA00024987"/>
    </source>
</evidence>
<dbReference type="GO" id="GO:2001289">
    <property type="term" value="P:lipid X metabolic process"/>
    <property type="evidence" value="ECO:0007669"/>
    <property type="project" value="UniProtKB-ARBA"/>
</dbReference>
<dbReference type="InterPro" id="IPR004463">
    <property type="entry name" value="UDP-acyl_GlcNac_deAcase"/>
</dbReference>
<dbReference type="SUPFAM" id="SSF54211">
    <property type="entry name" value="Ribosomal protein S5 domain 2-like"/>
    <property type="match status" value="2"/>
</dbReference>
<comment type="cofactor">
    <cofactor evidence="1">
        <name>Zn(2+)</name>
        <dbReference type="ChEBI" id="CHEBI:29105"/>
    </cofactor>
</comment>
<evidence type="ECO:0000256" key="6">
    <source>
        <dbReference type="ARBA" id="ARBA00022556"/>
    </source>
</evidence>
<evidence type="ECO:0000256" key="4">
    <source>
        <dbReference type="ARBA" id="ARBA00012745"/>
    </source>
</evidence>
<dbReference type="InterPro" id="IPR020568">
    <property type="entry name" value="Ribosomal_Su5_D2-typ_SF"/>
</dbReference>
<comment type="function">
    <text evidence="12">Involved in the biosynthesis of lipid A, a phosphorylated glycolipid that in bacteria anchors the lipopolysaccharide to the outer membrane of the cell. Lipid A-like molecules in plants may serve as structural components of the outer membranes of mitochondria and/or chloroplasts, or may be involved in signal transduction or plant defense responses.</text>
</comment>
<dbReference type="GO" id="GO:0016020">
    <property type="term" value="C:membrane"/>
    <property type="evidence" value="ECO:0007669"/>
    <property type="project" value="GOC"/>
</dbReference>
<name>A0AAU9LKS6_9ASTR</name>
<evidence type="ECO:0000256" key="3">
    <source>
        <dbReference type="ARBA" id="ARBA00006170"/>
    </source>
</evidence>
<comment type="similarity">
    <text evidence="3">Belongs to the LpxC family.</text>
</comment>
<evidence type="ECO:0000256" key="2">
    <source>
        <dbReference type="ARBA" id="ARBA00005002"/>
    </source>
</evidence>
<reference evidence="13 14" key="1">
    <citation type="submission" date="2022-01" db="EMBL/GenBank/DDBJ databases">
        <authorList>
            <person name="Xiong W."/>
            <person name="Schranz E."/>
        </authorList>
    </citation>
    <scope>NUCLEOTIDE SEQUENCE [LARGE SCALE GENOMIC DNA]</scope>
</reference>
<keyword evidence="8" id="KW-0378">Hydrolase</keyword>
<evidence type="ECO:0000256" key="7">
    <source>
        <dbReference type="ARBA" id="ARBA00022723"/>
    </source>
</evidence>
<dbReference type="Pfam" id="PF03331">
    <property type="entry name" value="LpxC"/>
    <property type="match status" value="1"/>
</dbReference>
<dbReference type="Gene3D" id="3.30.230.20">
    <property type="entry name" value="lpxc deacetylase, domain 1"/>
    <property type="match status" value="1"/>
</dbReference>
<dbReference type="PANTHER" id="PTHR33694">
    <property type="entry name" value="UDP-3-O-ACYL-N-ACETYLGLUCOSAMINE DEACETYLASE 1, MITOCHONDRIAL-RELATED"/>
    <property type="match status" value="1"/>
</dbReference>
<evidence type="ECO:0000256" key="8">
    <source>
        <dbReference type="ARBA" id="ARBA00022801"/>
    </source>
</evidence>
<comment type="caution">
    <text evidence="13">The sequence shown here is derived from an EMBL/GenBank/DDBJ whole genome shotgun (WGS) entry which is preliminary data.</text>
</comment>
<sequence>MTLRGAAVEAFKSSALISWRSTGKLQQTIGGCIEKTGRTLHSGNQSTVRIWPELAGKGRYFDFSSNLIPASIDFAEESPLCTTLRKDGHTVRTVEHLLSALEGTGVDNCRIEIVNSDDNDPSAEVPIFDGSAREWVEAIEQVGVTVAMDSNGRNCEKLAPYLTQPVHVSKGDSVISAFPSKQISISYGINFPQVPDLSLQWFSSVFSTTDNSFYSKQIAPSRTFCIYEEVEKMRSAGLIKGGSLENAVVFRSKGLMNPVKGLPVANIIAYKGGHALHAEFVRQLSGFRSISNS</sequence>
<dbReference type="EC" id="3.5.1.108" evidence="4"/>
<comment type="catalytic activity">
    <reaction evidence="11">
        <text>a UDP-3-O-[(3R)-3-hydroxyacyl]-N-acetyl-alpha-D-glucosamine + H2O = a UDP-3-O-[(3R)-3-hydroxyacyl]-alpha-D-glucosamine + acetate</text>
        <dbReference type="Rhea" id="RHEA:67816"/>
        <dbReference type="ChEBI" id="CHEBI:15377"/>
        <dbReference type="ChEBI" id="CHEBI:30089"/>
        <dbReference type="ChEBI" id="CHEBI:137740"/>
        <dbReference type="ChEBI" id="CHEBI:173225"/>
        <dbReference type="EC" id="3.5.1.108"/>
    </reaction>
</comment>
<keyword evidence="10" id="KW-0443">Lipid metabolism</keyword>
<keyword evidence="6" id="KW-0441">Lipid A biosynthesis</keyword>
<dbReference type="PANTHER" id="PTHR33694:SF1">
    <property type="entry name" value="UDP-3-O-ACYL-N-ACETYLGLUCOSAMINE DEACETYLASE 1, MITOCHONDRIAL-RELATED"/>
    <property type="match status" value="1"/>
</dbReference>
<evidence type="ECO:0000256" key="11">
    <source>
        <dbReference type="ARBA" id="ARBA00024535"/>
    </source>
</evidence>